<dbReference type="InParanoid" id="A0A316YNV0"/>
<sequence length="72" mass="7507">MRKAARRQYCDASELEGGLSCCPLAAAITLTLCARARARAGAGAGVGASARAARWRQTMGGDRNDARPHMCA</sequence>
<evidence type="ECO:0000313" key="2">
    <source>
        <dbReference type="Proteomes" id="UP000245768"/>
    </source>
</evidence>
<reference evidence="1 2" key="1">
    <citation type="journal article" date="2018" name="Mol. Biol. Evol.">
        <title>Broad Genomic Sampling Reveals a Smut Pathogenic Ancestry of the Fungal Clade Ustilaginomycotina.</title>
        <authorList>
            <person name="Kijpornyongpan T."/>
            <person name="Mondo S.J."/>
            <person name="Barry K."/>
            <person name="Sandor L."/>
            <person name="Lee J."/>
            <person name="Lipzen A."/>
            <person name="Pangilinan J."/>
            <person name="LaButti K."/>
            <person name="Hainaut M."/>
            <person name="Henrissat B."/>
            <person name="Grigoriev I.V."/>
            <person name="Spatafora J.W."/>
            <person name="Aime M.C."/>
        </authorList>
    </citation>
    <scope>NUCLEOTIDE SEQUENCE [LARGE SCALE GENOMIC DNA]</scope>
    <source>
        <strain evidence="1 2">MCA 4198</strain>
    </source>
</reference>
<keyword evidence="2" id="KW-1185">Reference proteome</keyword>
<evidence type="ECO:0000313" key="1">
    <source>
        <dbReference type="EMBL" id="PWN91220.1"/>
    </source>
</evidence>
<accession>A0A316YNV0</accession>
<dbReference type="RefSeq" id="XP_025378418.1">
    <property type="nucleotide sequence ID" value="XM_025525614.1"/>
</dbReference>
<dbReference type="EMBL" id="KZ819635">
    <property type="protein sequence ID" value="PWN91220.1"/>
    <property type="molecule type" value="Genomic_DNA"/>
</dbReference>
<organism evidence="1 2">
    <name type="scientific">Acaromyces ingoldii</name>
    <dbReference type="NCBI Taxonomy" id="215250"/>
    <lineage>
        <taxon>Eukaryota</taxon>
        <taxon>Fungi</taxon>
        <taxon>Dikarya</taxon>
        <taxon>Basidiomycota</taxon>
        <taxon>Ustilaginomycotina</taxon>
        <taxon>Exobasidiomycetes</taxon>
        <taxon>Exobasidiales</taxon>
        <taxon>Cryptobasidiaceae</taxon>
        <taxon>Acaromyces</taxon>
    </lineage>
</organism>
<name>A0A316YNV0_9BASI</name>
<dbReference type="Proteomes" id="UP000245768">
    <property type="component" value="Unassembled WGS sequence"/>
</dbReference>
<protein>
    <submittedName>
        <fullName evidence="1">Uncharacterized protein</fullName>
    </submittedName>
</protein>
<proteinExistence type="predicted"/>
<dbReference type="GeneID" id="37047530"/>
<dbReference type="AlphaFoldDB" id="A0A316YNV0"/>
<gene>
    <name evidence="1" type="ORF">FA10DRAFT_62079</name>
</gene>